<feature type="transmembrane region" description="Helical" evidence="7">
    <location>
        <begin position="303"/>
        <end position="324"/>
    </location>
</feature>
<dbReference type="GO" id="GO:0005794">
    <property type="term" value="C:Golgi apparatus"/>
    <property type="evidence" value="ECO:0000318"/>
    <property type="project" value="GO_Central"/>
</dbReference>
<keyword evidence="3 7" id="KW-0812">Transmembrane</keyword>
<feature type="transmembrane region" description="Helical" evidence="7">
    <location>
        <begin position="21"/>
        <end position="39"/>
    </location>
</feature>
<protein>
    <recommendedName>
        <fullName evidence="10">Cell cycle control protein 50A</fullName>
    </recommendedName>
</protein>
<dbReference type="GO" id="GO:0045332">
    <property type="term" value="P:phospholipid translocation"/>
    <property type="evidence" value="ECO:0000318"/>
    <property type="project" value="GO_Central"/>
</dbReference>
<dbReference type="GO" id="GO:0015247">
    <property type="term" value="F:aminophospholipid flippase activity"/>
    <property type="evidence" value="ECO:0000318"/>
    <property type="project" value="GO_Central"/>
</dbReference>
<dbReference type="HOGENOM" id="CLU_025025_1_0_1"/>
<dbReference type="FunCoup" id="E9H5C6">
    <property type="interactions" value="1414"/>
</dbReference>
<evidence type="ECO:0000256" key="3">
    <source>
        <dbReference type="ARBA" id="ARBA00022692"/>
    </source>
</evidence>
<evidence type="ECO:0000256" key="5">
    <source>
        <dbReference type="ARBA" id="ARBA00023136"/>
    </source>
</evidence>
<proteinExistence type="inferred from homology"/>
<dbReference type="InParanoid" id="E9H5C6"/>
<evidence type="ECO:0000256" key="1">
    <source>
        <dbReference type="ARBA" id="ARBA00004141"/>
    </source>
</evidence>
<sequence>MPASFQKNSGSAFKQQPSPTKFQLFFVIGAIMILIRIYLHISNSVKEFVYDYTDCISQENPSFSCAEILEMDTTKACTCVIPLQLTEAFEGDVDIFYGLSNFYQNLRQYVNSRDDQQLLGALGPVSNTCEPFARYPDQNNMGMTKQVVPCGAIANSFFDDILNLLKKGGNPVPVLNTGIASPSEKKKFRNPPNSQTNLSEVYKDYVKPPNWRKNIWELDPSNPDNNGLQNEDLIVWMTTAALPNFRKLYRRLNRTTEGYNFGLQAGNYTLHVEYNYPVHSFGGRKSFIISTTSFMGGKNRFHGINFIVGCCIGILLDVVFDLLIKRYAKDTREMANVTPRSPIQCV</sequence>
<dbReference type="InterPro" id="IPR005045">
    <property type="entry name" value="CDC50/LEM3_fam"/>
</dbReference>
<evidence type="ECO:0000256" key="6">
    <source>
        <dbReference type="PIRNR" id="PIRNR015840"/>
    </source>
</evidence>
<dbReference type="STRING" id="6669.E9H5C6"/>
<dbReference type="GO" id="GO:0005886">
    <property type="term" value="C:plasma membrane"/>
    <property type="evidence" value="ECO:0000318"/>
    <property type="project" value="GO_Central"/>
</dbReference>
<dbReference type="OrthoDB" id="340608at2759"/>
<evidence type="ECO:0000256" key="4">
    <source>
        <dbReference type="ARBA" id="ARBA00022989"/>
    </source>
</evidence>
<dbReference type="Proteomes" id="UP000000305">
    <property type="component" value="Unassembled WGS sequence"/>
</dbReference>
<dbReference type="PANTHER" id="PTHR10926">
    <property type="entry name" value="CELL CYCLE CONTROL PROTEIN 50"/>
    <property type="match status" value="1"/>
</dbReference>
<dbReference type="PANTHER" id="PTHR10926:SF0">
    <property type="entry name" value="CDC50, ISOFORM A"/>
    <property type="match status" value="1"/>
</dbReference>
<evidence type="ECO:0000313" key="9">
    <source>
        <dbReference type="Proteomes" id="UP000000305"/>
    </source>
</evidence>
<comment type="subcellular location">
    <subcellularLocation>
        <location evidence="1">Membrane</location>
        <topology evidence="1">Multi-pass membrane protein</topology>
    </subcellularLocation>
</comment>
<evidence type="ECO:0000313" key="8">
    <source>
        <dbReference type="EMBL" id="EFX73022.1"/>
    </source>
</evidence>
<reference evidence="8 9" key="1">
    <citation type="journal article" date="2011" name="Science">
        <title>The ecoresponsive genome of Daphnia pulex.</title>
        <authorList>
            <person name="Colbourne J.K."/>
            <person name="Pfrender M.E."/>
            <person name="Gilbert D."/>
            <person name="Thomas W.K."/>
            <person name="Tucker A."/>
            <person name="Oakley T.H."/>
            <person name="Tokishita S."/>
            <person name="Aerts A."/>
            <person name="Arnold G.J."/>
            <person name="Basu M.K."/>
            <person name="Bauer D.J."/>
            <person name="Caceres C.E."/>
            <person name="Carmel L."/>
            <person name="Casola C."/>
            <person name="Choi J.H."/>
            <person name="Detter J.C."/>
            <person name="Dong Q."/>
            <person name="Dusheyko S."/>
            <person name="Eads B.D."/>
            <person name="Frohlich T."/>
            <person name="Geiler-Samerotte K.A."/>
            <person name="Gerlach D."/>
            <person name="Hatcher P."/>
            <person name="Jogdeo S."/>
            <person name="Krijgsveld J."/>
            <person name="Kriventseva E.V."/>
            <person name="Kultz D."/>
            <person name="Laforsch C."/>
            <person name="Lindquist E."/>
            <person name="Lopez J."/>
            <person name="Manak J.R."/>
            <person name="Muller J."/>
            <person name="Pangilinan J."/>
            <person name="Patwardhan R.P."/>
            <person name="Pitluck S."/>
            <person name="Pritham E.J."/>
            <person name="Rechtsteiner A."/>
            <person name="Rho M."/>
            <person name="Rogozin I.B."/>
            <person name="Sakarya O."/>
            <person name="Salamov A."/>
            <person name="Schaack S."/>
            <person name="Shapiro H."/>
            <person name="Shiga Y."/>
            <person name="Skalitzky C."/>
            <person name="Smith Z."/>
            <person name="Souvorov A."/>
            <person name="Sung W."/>
            <person name="Tang Z."/>
            <person name="Tsuchiya D."/>
            <person name="Tu H."/>
            <person name="Vos H."/>
            <person name="Wang M."/>
            <person name="Wolf Y.I."/>
            <person name="Yamagata H."/>
            <person name="Yamada T."/>
            <person name="Ye Y."/>
            <person name="Shaw J.R."/>
            <person name="Andrews J."/>
            <person name="Crease T.J."/>
            <person name="Tang H."/>
            <person name="Lucas S.M."/>
            <person name="Robertson H.M."/>
            <person name="Bork P."/>
            <person name="Koonin E.V."/>
            <person name="Zdobnov E.M."/>
            <person name="Grigoriev I.V."/>
            <person name="Lynch M."/>
            <person name="Boore J.L."/>
        </authorList>
    </citation>
    <scope>NUCLEOTIDE SEQUENCE [LARGE SCALE GENOMIC DNA]</scope>
</reference>
<keyword evidence="9" id="KW-1185">Reference proteome</keyword>
<comment type="similarity">
    <text evidence="2 6">Belongs to the CDC50/LEM3 family.</text>
</comment>
<keyword evidence="5 6" id="KW-0472">Membrane</keyword>
<dbReference type="KEGG" id="dpx:DAPPUDRAFT_215652"/>
<dbReference type="PIRSF" id="PIRSF015840">
    <property type="entry name" value="DUF284_TM_euk"/>
    <property type="match status" value="1"/>
</dbReference>
<dbReference type="PhylomeDB" id="E9H5C6"/>
<dbReference type="eggNOG" id="KOG2952">
    <property type="taxonomic scope" value="Eukaryota"/>
</dbReference>
<accession>E9H5C6</accession>
<dbReference type="AlphaFoldDB" id="E9H5C6"/>
<evidence type="ECO:0000256" key="2">
    <source>
        <dbReference type="ARBA" id="ARBA00009457"/>
    </source>
</evidence>
<organism evidence="8 9">
    <name type="scientific">Daphnia pulex</name>
    <name type="common">Water flea</name>
    <dbReference type="NCBI Taxonomy" id="6669"/>
    <lineage>
        <taxon>Eukaryota</taxon>
        <taxon>Metazoa</taxon>
        <taxon>Ecdysozoa</taxon>
        <taxon>Arthropoda</taxon>
        <taxon>Crustacea</taxon>
        <taxon>Branchiopoda</taxon>
        <taxon>Diplostraca</taxon>
        <taxon>Cladocera</taxon>
        <taxon>Anomopoda</taxon>
        <taxon>Daphniidae</taxon>
        <taxon>Daphnia</taxon>
    </lineage>
</organism>
<dbReference type="OMA" id="YNVTDER"/>
<gene>
    <name evidence="8" type="ORF">DAPPUDRAFT_215652</name>
</gene>
<keyword evidence="4 7" id="KW-1133">Transmembrane helix</keyword>
<dbReference type="EMBL" id="GL732594">
    <property type="protein sequence ID" value="EFX73022.1"/>
    <property type="molecule type" value="Genomic_DNA"/>
</dbReference>
<dbReference type="Pfam" id="PF03381">
    <property type="entry name" value="CDC50"/>
    <property type="match status" value="1"/>
</dbReference>
<evidence type="ECO:0008006" key="10">
    <source>
        <dbReference type="Google" id="ProtNLM"/>
    </source>
</evidence>
<dbReference type="GO" id="GO:0005783">
    <property type="term" value="C:endoplasmic reticulum"/>
    <property type="evidence" value="ECO:0000318"/>
    <property type="project" value="GO_Central"/>
</dbReference>
<name>E9H5C6_DAPPU</name>
<evidence type="ECO:0000256" key="7">
    <source>
        <dbReference type="SAM" id="Phobius"/>
    </source>
</evidence>